<sequence length="147" mass="16303">MVISAFLIGLIVSILLLIFQYQYLSLFTESSEVKELVYELTPLLAFCIVVNSIQPALSGVLINHFGCEFEHRIYATTYSGFPLGLVLGYSIDMGVKIETGIFRLKIHRPPATPKFKITSSSATTTDNAHIWLRAFKTVIGFAVIGDL</sequence>
<keyword evidence="4" id="KW-1185">Reference proteome</keyword>
<evidence type="ECO:0000313" key="3">
    <source>
        <dbReference type="EMBL" id="KAG8366071.1"/>
    </source>
</evidence>
<protein>
    <submittedName>
        <fullName evidence="3">Uncharacterized protein</fullName>
    </submittedName>
</protein>
<dbReference type="InterPro" id="IPR002528">
    <property type="entry name" value="MATE_fam"/>
</dbReference>
<accession>A0AAV6W425</accession>
<proteinExistence type="inferred from homology"/>
<evidence type="ECO:0000313" key="4">
    <source>
        <dbReference type="Proteomes" id="UP000826271"/>
    </source>
</evidence>
<reference evidence="3" key="1">
    <citation type="submission" date="2019-10" db="EMBL/GenBank/DDBJ databases">
        <authorList>
            <person name="Zhang R."/>
            <person name="Pan Y."/>
            <person name="Wang J."/>
            <person name="Ma R."/>
            <person name="Yu S."/>
        </authorList>
    </citation>
    <scope>NUCLEOTIDE SEQUENCE</scope>
    <source>
        <strain evidence="3">LA-IB0</strain>
        <tissue evidence="3">Leaf</tissue>
    </source>
</reference>
<dbReference type="PANTHER" id="PTHR11206">
    <property type="entry name" value="MULTIDRUG RESISTANCE PROTEIN"/>
    <property type="match status" value="1"/>
</dbReference>
<dbReference type="EMBL" id="WHWC01000017">
    <property type="protein sequence ID" value="KAG8366071.1"/>
    <property type="molecule type" value="Genomic_DNA"/>
</dbReference>
<keyword evidence="2" id="KW-0812">Transmembrane</keyword>
<dbReference type="GO" id="GO:0015297">
    <property type="term" value="F:antiporter activity"/>
    <property type="evidence" value="ECO:0007669"/>
    <property type="project" value="InterPro"/>
</dbReference>
<organism evidence="3 4">
    <name type="scientific">Buddleja alternifolia</name>
    <dbReference type="NCBI Taxonomy" id="168488"/>
    <lineage>
        <taxon>Eukaryota</taxon>
        <taxon>Viridiplantae</taxon>
        <taxon>Streptophyta</taxon>
        <taxon>Embryophyta</taxon>
        <taxon>Tracheophyta</taxon>
        <taxon>Spermatophyta</taxon>
        <taxon>Magnoliopsida</taxon>
        <taxon>eudicotyledons</taxon>
        <taxon>Gunneridae</taxon>
        <taxon>Pentapetalae</taxon>
        <taxon>asterids</taxon>
        <taxon>lamiids</taxon>
        <taxon>Lamiales</taxon>
        <taxon>Scrophulariaceae</taxon>
        <taxon>Buddlejeae</taxon>
        <taxon>Buddleja</taxon>
    </lineage>
</organism>
<dbReference type="Pfam" id="PF01554">
    <property type="entry name" value="MatE"/>
    <property type="match status" value="1"/>
</dbReference>
<comment type="similarity">
    <text evidence="1">Belongs to the multi antimicrobial extrusion (MATE) (TC 2.A.66.1) family.</text>
</comment>
<dbReference type="Proteomes" id="UP000826271">
    <property type="component" value="Unassembled WGS sequence"/>
</dbReference>
<dbReference type="AlphaFoldDB" id="A0AAV6W425"/>
<keyword evidence="2" id="KW-1133">Transmembrane helix</keyword>
<evidence type="ECO:0000256" key="2">
    <source>
        <dbReference type="SAM" id="Phobius"/>
    </source>
</evidence>
<keyword evidence="2" id="KW-0472">Membrane</keyword>
<dbReference type="GO" id="GO:0042910">
    <property type="term" value="F:xenobiotic transmembrane transporter activity"/>
    <property type="evidence" value="ECO:0007669"/>
    <property type="project" value="InterPro"/>
</dbReference>
<gene>
    <name evidence="3" type="ORF">BUALT_Bualt17G0037800</name>
</gene>
<feature type="transmembrane region" description="Helical" evidence="2">
    <location>
        <begin position="6"/>
        <end position="24"/>
    </location>
</feature>
<feature type="transmembrane region" description="Helical" evidence="2">
    <location>
        <begin position="73"/>
        <end position="95"/>
    </location>
</feature>
<dbReference type="GO" id="GO:0016020">
    <property type="term" value="C:membrane"/>
    <property type="evidence" value="ECO:0007669"/>
    <property type="project" value="InterPro"/>
</dbReference>
<name>A0AAV6W425_9LAMI</name>
<evidence type="ECO:0000256" key="1">
    <source>
        <dbReference type="ARBA" id="ARBA00010199"/>
    </source>
</evidence>
<comment type="caution">
    <text evidence="3">The sequence shown here is derived from an EMBL/GenBank/DDBJ whole genome shotgun (WGS) entry which is preliminary data.</text>
</comment>